<evidence type="ECO:0000313" key="4">
    <source>
        <dbReference type="Proteomes" id="UP000237347"/>
    </source>
</evidence>
<evidence type="ECO:0000313" key="3">
    <source>
        <dbReference type="EMBL" id="KAK7833169.1"/>
    </source>
</evidence>
<accession>A0AAW0K2T4</accession>
<dbReference type="AlphaFoldDB" id="A0AAW0K2T4"/>
<evidence type="ECO:0000256" key="1">
    <source>
        <dbReference type="ARBA" id="ARBA00005536"/>
    </source>
</evidence>
<sequence>MLDGLLGRGFASKCKSLIKLTKTRIDVIRRKRKATEKFLKKDVADLLANGLDINAYGRADGLLAELMLSSCYDFVEHSCDFVLKHLSIMEKQSECPEECREAVSSLMFAAARFSDLPELRDLRQMFQERYGNSLELFVNQEFETHLTSRPTTLEKKVKLMQDIAREFSIKWDAGAFEKRMSKPPTYVQNQPKTYGSFNVVDEKTKSSSGMKTVSRGEKDDYLYKERLDLNYDGHKLCNGKEGSLSKREELDLPSRRELSGKGYKALNGREETILKKDGRDMPFEGRQEIADDKHEERNWMGNATTKSVRSSSSSRGKRLECIDGGSCLLNGRENTALERDYPGSLLKGKPEITSSCAGLQSKSNGKEPFAGNNLAGHLDDTSSVRKVEGNEINKVKPYHNSGIPPPYVKSNDNTTGNPLPKSKSSRRRHLKSHSHHDDAGYFEDAGVVMRKSRSRRRDDSRRGLQILFDDEHYENEAEERILDKLLMQYSKKPSSYEPGRMRRKSKPHHAHHMGNNADGFPQNSKDGTEEKSEVVPPPARSVSLPHKHIGPSEATKVFSRAASFQPDRSNPARHVHPKLPNYEDLAAKFAAMRGTELYCSLLLRRRQLRDTNSETATTTTAIATVPTTTSTPSSEPSQPQNQSSPPPLRSFYAQGVLHAPRSLLFPAFSTKEDNAESKKQHSKLHHIIDVLQTEETNTSPRQIGLLSASSSPPTPFIHITTPKPIQEVHIQGGGGDTTCNDKAGGFGEHFMYISNPIYDNDARPSRVDTPFETPDTSPSRLEMTGSSGDDEDAQTSPCSPSSPTTPPLTPMKKLPAEACSVSLKNARSLGTSGSESNSNNGHSSSSSGSPCTSPSW</sequence>
<keyword evidence="4" id="KW-1185">Reference proteome</keyword>
<dbReference type="PANTHER" id="PTHR12161:SF14">
    <property type="entry name" value="REGULATOR OF VPS4 ACTIVITY IN THE MVB PATHWAY PROTEIN"/>
    <property type="match status" value="1"/>
</dbReference>
<feature type="region of interest" description="Disordered" evidence="2">
    <location>
        <begin position="395"/>
        <end position="438"/>
    </location>
</feature>
<dbReference type="Proteomes" id="UP000237347">
    <property type="component" value="Unassembled WGS sequence"/>
</dbReference>
<comment type="caution">
    <text evidence="3">The sequence shown here is derived from an EMBL/GenBank/DDBJ whole genome shotgun (WGS) entry which is preliminary data.</text>
</comment>
<gene>
    <name evidence="3" type="ORF">CFP56_025769</name>
</gene>
<organism evidence="3 4">
    <name type="scientific">Quercus suber</name>
    <name type="common">Cork oak</name>
    <dbReference type="NCBI Taxonomy" id="58331"/>
    <lineage>
        <taxon>Eukaryota</taxon>
        <taxon>Viridiplantae</taxon>
        <taxon>Streptophyta</taxon>
        <taxon>Embryophyta</taxon>
        <taxon>Tracheophyta</taxon>
        <taxon>Spermatophyta</taxon>
        <taxon>Magnoliopsida</taxon>
        <taxon>eudicotyledons</taxon>
        <taxon>Gunneridae</taxon>
        <taxon>Pentapetalae</taxon>
        <taxon>rosids</taxon>
        <taxon>fabids</taxon>
        <taxon>Fagales</taxon>
        <taxon>Fagaceae</taxon>
        <taxon>Quercus</taxon>
    </lineage>
</organism>
<dbReference type="EMBL" id="PKMF04000410">
    <property type="protein sequence ID" value="KAK7833169.1"/>
    <property type="molecule type" value="Genomic_DNA"/>
</dbReference>
<feature type="compositionally biased region" description="Low complexity" evidence="2">
    <location>
        <begin position="613"/>
        <end position="643"/>
    </location>
</feature>
<evidence type="ECO:0000256" key="2">
    <source>
        <dbReference type="SAM" id="MobiDB-lite"/>
    </source>
</evidence>
<feature type="compositionally biased region" description="Polar residues" evidence="2">
    <location>
        <begin position="774"/>
        <end position="787"/>
    </location>
</feature>
<dbReference type="Gene3D" id="1.20.1260.60">
    <property type="entry name" value="Vacuolar protein sorting-associated protein Ist1"/>
    <property type="match status" value="1"/>
</dbReference>
<dbReference type="GO" id="GO:0015031">
    <property type="term" value="P:protein transport"/>
    <property type="evidence" value="ECO:0007669"/>
    <property type="project" value="InterPro"/>
</dbReference>
<feature type="compositionally biased region" description="Low complexity" evidence="2">
    <location>
        <begin position="828"/>
        <end position="856"/>
    </location>
</feature>
<proteinExistence type="inferred from homology"/>
<feature type="region of interest" description="Disordered" evidence="2">
    <location>
        <begin position="357"/>
        <end position="383"/>
    </location>
</feature>
<feature type="region of interest" description="Disordered" evidence="2">
    <location>
        <begin position="492"/>
        <end position="576"/>
    </location>
</feature>
<feature type="region of interest" description="Disordered" evidence="2">
    <location>
        <begin position="760"/>
        <end position="856"/>
    </location>
</feature>
<feature type="compositionally biased region" description="Basic residues" evidence="2">
    <location>
        <begin position="501"/>
        <end position="512"/>
    </location>
</feature>
<dbReference type="InterPro" id="IPR042277">
    <property type="entry name" value="IST1-like"/>
</dbReference>
<dbReference type="PANTHER" id="PTHR12161">
    <property type="entry name" value="IST1 FAMILY MEMBER"/>
    <property type="match status" value="1"/>
</dbReference>
<dbReference type="Pfam" id="PF03398">
    <property type="entry name" value="Ist1"/>
    <property type="match status" value="1"/>
</dbReference>
<protein>
    <submittedName>
        <fullName evidence="3">Ist1-like protein</fullName>
    </submittedName>
</protein>
<name>A0AAW0K2T4_QUESU</name>
<feature type="compositionally biased region" description="Basic residues" evidence="2">
    <location>
        <begin position="423"/>
        <end position="434"/>
    </location>
</feature>
<comment type="similarity">
    <text evidence="1">Belongs to the IST1 family.</text>
</comment>
<feature type="region of interest" description="Disordered" evidence="2">
    <location>
        <begin position="612"/>
        <end position="650"/>
    </location>
</feature>
<dbReference type="FunFam" id="1.20.1260.60:FF:000002">
    <property type="entry name" value="Vacuolar protein sorting-associated protein IST1"/>
    <property type="match status" value="1"/>
</dbReference>
<dbReference type="InterPro" id="IPR005061">
    <property type="entry name" value="Ist1"/>
</dbReference>
<reference evidence="3 4" key="1">
    <citation type="journal article" date="2018" name="Sci. Data">
        <title>The draft genome sequence of cork oak.</title>
        <authorList>
            <person name="Ramos A.M."/>
            <person name="Usie A."/>
            <person name="Barbosa P."/>
            <person name="Barros P.M."/>
            <person name="Capote T."/>
            <person name="Chaves I."/>
            <person name="Simoes F."/>
            <person name="Abreu I."/>
            <person name="Carrasquinho I."/>
            <person name="Faro C."/>
            <person name="Guimaraes J.B."/>
            <person name="Mendonca D."/>
            <person name="Nobrega F."/>
            <person name="Rodrigues L."/>
            <person name="Saibo N.J.M."/>
            <person name="Varela M.C."/>
            <person name="Egas C."/>
            <person name="Matos J."/>
            <person name="Miguel C.M."/>
            <person name="Oliveira M.M."/>
            <person name="Ricardo C.P."/>
            <person name="Goncalves S."/>
        </authorList>
    </citation>
    <scope>NUCLEOTIDE SEQUENCE [LARGE SCALE GENOMIC DNA]</scope>
    <source>
        <strain evidence="4">cv. HL8</strain>
    </source>
</reference>